<comment type="caution">
    <text evidence="1">The sequence shown here is derived from an EMBL/GenBank/DDBJ whole genome shotgun (WGS) entry which is preliminary data.</text>
</comment>
<evidence type="ECO:0000313" key="3">
    <source>
        <dbReference type="Proteomes" id="UP000298663"/>
    </source>
</evidence>
<reference evidence="1 3" key="2">
    <citation type="journal article" date="2015" name="Genome Biol.">
        <title>Comparative genomics of Steinernema reveals deeply conserved gene regulatory networks.</title>
        <authorList>
            <person name="Dillman A.R."/>
            <person name="Macchietto M."/>
            <person name="Porter C.F."/>
            <person name="Rogers A."/>
            <person name="Williams B."/>
            <person name="Antoshechkin I."/>
            <person name="Lee M.M."/>
            <person name="Goodwin Z."/>
            <person name="Lu X."/>
            <person name="Lewis E.E."/>
            <person name="Goodrich-Blair H."/>
            <person name="Stock S.P."/>
            <person name="Adams B.J."/>
            <person name="Sternberg P.W."/>
            <person name="Mortazavi A."/>
        </authorList>
    </citation>
    <scope>NUCLEOTIDE SEQUENCE [LARGE SCALE GENOMIC DNA]</scope>
    <source>
        <strain evidence="1 3">ALL</strain>
    </source>
</reference>
<dbReference type="EMBL" id="AZBU02000007">
    <property type="protein sequence ID" value="TKR69059.1"/>
    <property type="molecule type" value="Genomic_DNA"/>
</dbReference>
<reference evidence="1" key="3">
    <citation type="journal article" date="2019" name="G3 (Bethesda)">
        <title>Hybrid Assembly of the Genome of the Entomopathogenic Nematode Steinernema carpocapsae Identifies the X-Chromosome.</title>
        <authorList>
            <person name="Serra L."/>
            <person name="Macchietto M."/>
            <person name="Macias-Munoz A."/>
            <person name="McGill C.J."/>
            <person name="Rodriguez I.M."/>
            <person name="Rodriguez B."/>
            <person name="Murad R."/>
            <person name="Mortazavi A."/>
        </authorList>
    </citation>
    <scope>NUCLEOTIDE SEQUENCE</scope>
    <source>
        <strain evidence="1">ALL</strain>
    </source>
</reference>
<evidence type="ECO:0000313" key="2">
    <source>
        <dbReference type="EMBL" id="TKR69064.1"/>
    </source>
</evidence>
<dbReference type="Proteomes" id="UP000298663">
    <property type="component" value="Unassembled WGS sequence"/>
</dbReference>
<accession>A0A4U5MI29</accession>
<dbReference type="AlphaFoldDB" id="A0A4U5MI29"/>
<gene>
    <name evidence="1" type="ORF">L596_021261</name>
    <name evidence="2" type="ORF">L596_021265</name>
</gene>
<keyword evidence="3" id="KW-1185">Reference proteome</keyword>
<dbReference type="EMBL" id="AZBU02000007">
    <property type="protein sequence ID" value="TKR69064.1"/>
    <property type="molecule type" value="Genomic_DNA"/>
</dbReference>
<evidence type="ECO:0000313" key="1">
    <source>
        <dbReference type="EMBL" id="TKR69059.1"/>
    </source>
</evidence>
<protein>
    <submittedName>
        <fullName evidence="1">Uncharacterized protein</fullName>
    </submittedName>
</protein>
<sequence length="67" mass="8069">MGNNYFSLLFNTVFTVMEFEATMGHCPNFQRNVTAVVNLDRNYKKHFRIQIFSVYKNDIEFTFTYVR</sequence>
<name>A0A4U5MI29_STECR</name>
<proteinExistence type="predicted"/>
<organism evidence="1 3">
    <name type="scientific">Steinernema carpocapsae</name>
    <name type="common">Entomopathogenic nematode</name>
    <dbReference type="NCBI Taxonomy" id="34508"/>
    <lineage>
        <taxon>Eukaryota</taxon>
        <taxon>Metazoa</taxon>
        <taxon>Ecdysozoa</taxon>
        <taxon>Nematoda</taxon>
        <taxon>Chromadorea</taxon>
        <taxon>Rhabditida</taxon>
        <taxon>Tylenchina</taxon>
        <taxon>Panagrolaimomorpha</taxon>
        <taxon>Strongyloidoidea</taxon>
        <taxon>Steinernematidae</taxon>
        <taxon>Steinernema</taxon>
    </lineage>
</organism>
<reference evidence="1" key="1">
    <citation type="submission" date="2013-11" db="EMBL/GenBank/DDBJ databases">
        <authorList>
            <person name="Sternberg P."/>
            <person name="Dillman A."/>
            <person name="Macchietto M."/>
        </authorList>
    </citation>
    <scope>NUCLEOTIDE SEQUENCE</scope>
    <source>
        <strain evidence="1">ALL</strain>
    </source>
</reference>